<accession>A0AAD9KGK6</accession>
<name>A0AAD9KGK6_RIDPI</name>
<proteinExistence type="predicted"/>
<dbReference type="InterPro" id="IPR032675">
    <property type="entry name" value="LRR_dom_sf"/>
</dbReference>
<feature type="region of interest" description="Disordered" evidence="3">
    <location>
        <begin position="232"/>
        <end position="290"/>
    </location>
</feature>
<protein>
    <recommendedName>
        <fullName evidence="6">Leucine-rich repeat-containing protein 27</fullName>
    </recommendedName>
</protein>
<keyword evidence="2" id="KW-0677">Repeat</keyword>
<dbReference type="AlphaFoldDB" id="A0AAD9KGK6"/>
<feature type="compositionally biased region" description="Polar residues" evidence="3">
    <location>
        <begin position="60"/>
        <end position="79"/>
    </location>
</feature>
<dbReference type="PROSITE" id="PS51450">
    <property type="entry name" value="LRR"/>
    <property type="match status" value="2"/>
</dbReference>
<evidence type="ECO:0008006" key="6">
    <source>
        <dbReference type="Google" id="ProtNLM"/>
    </source>
</evidence>
<evidence type="ECO:0000256" key="2">
    <source>
        <dbReference type="ARBA" id="ARBA00022737"/>
    </source>
</evidence>
<dbReference type="InterPro" id="IPR003591">
    <property type="entry name" value="Leu-rich_rpt_typical-subtyp"/>
</dbReference>
<dbReference type="GO" id="GO:0005737">
    <property type="term" value="C:cytoplasm"/>
    <property type="evidence" value="ECO:0007669"/>
    <property type="project" value="TreeGrafter"/>
</dbReference>
<keyword evidence="1" id="KW-0433">Leucine-rich repeat</keyword>
<evidence type="ECO:0000256" key="3">
    <source>
        <dbReference type="SAM" id="MobiDB-lite"/>
    </source>
</evidence>
<dbReference type="SUPFAM" id="SSF52058">
    <property type="entry name" value="L domain-like"/>
    <property type="match status" value="1"/>
</dbReference>
<organism evidence="4 5">
    <name type="scientific">Ridgeia piscesae</name>
    <name type="common">Tubeworm</name>
    <dbReference type="NCBI Taxonomy" id="27915"/>
    <lineage>
        <taxon>Eukaryota</taxon>
        <taxon>Metazoa</taxon>
        <taxon>Spiralia</taxon>
        <taxon>Lophotrochozoa</taxon>
        <taxon>Annelida</taxon>
        <taxon>Polychaeta</taxon>
        <taxon>Sedentaria</taxon>
        <taxon>Canalipalpata</taxon>
        <taxon>Sabellida</taxon>
        <taxon>Siboglinidae</taxon>
        <taxon>Ridgeia</taxon>
    </lineage>
</organism>
<dbReference type="Pfam" id="PF13855">
    <property type="entry name" value="LRR_8"/>
    <property type="match status" value="1"/>
</dbReference>
<evidence type="ECO:0000256" key="1">
    <source>
        <dbReference type="ARBA" id="ARBA00022614"/>
    </source>
</evidence>
<reference evidence="4" key="1">
    <citation type="journal article" date="2023" name="Mol. Biol. Evol.">
        <title>Third-Generation Sequencing Reveals the Adaptive Role of the Epigenome in Three Deep-Sea Polychaetes.</title>
        <authorList>
            <person name="Perez M."/>
            <person name="Aroh O."/>
            <person name="Sun Y."/>
            <person name="Lan Y."/>
            <person name="Juniper S.K."/>
            <person name="Young C.R."/>
            <person name="Angers B."/>
            <person name="Qian P.Y."/>
        </authorList>
    </citation>
    <scope>NUCLEOTIDE SEQUENCE</scope>
    <source>
        <strain evidence="4">R07B-5</strain>
    </source>
</reference>
<dbReference type="Gene3D" id="3.80.10.10">
    <property type="entry name" value="Ribonuclease Inhibitor"/>
    <property type="match status" value="1"/>
</dbReference>
<dbReference type="Proteomes" id="UP001209878">
    <property type="component" value="Unassembled WGS sequence"/>
</dbReference>
<feature type="region of interest" description="Disordered" evidence="3">
    <location>
        <begin position="311"/>
        <end position="340"/>
    </location>
</feature>
<feature type="region of interest" description="Disordered" evidence="3">
    <location>
        <begin position="1"/>
        <end position="83"/>
    </location>
</feature>
<dbReference type="PANTHER" id="PTHR48051:SF35">
    <property type="entry name" value="LEUCINE-RICH REPEAT-CONTAINING PROTEIN 27"/>
    <property type="match status" value="1"/>
</dbReference>
<evidence type="ECO:0000313" key="5">
    <source>
        <dbReference type="Proteomes" id="UP001209878"/>
    </source>
</evidence>
<feature type="compositionally biased region" description="Low complexity" evidence="3">
    <location>
        <begin position="15"/>
        <end position="27"/>
    </location>
</feature>
<feature type="compositionally biased region" description="Basic and acidic residues" evidence="3">
    <location>
        <begin position="30"/>
        <end position="39"/>
    </location>
</feature>
<dbReference type="EMBL" id="JAODUO010001121">
    <property type="protein sequence ID" value="KAK2170956.1"/>
    <property type="molecule type" value="Genomic_DNA"/>
</dbReference>
<dbReference type="InterPro" id="IPR001611">
    <property type="entry name" value="Leu-rich_rpt"/>
</dbReference>
<gene>
    <name evidence="4" type="ORF">NP493_1120g01054</name>
</gene>
<dbReference type="SMART" id="SM00369">
    <property type="entry name" value="LRR_TYP"/>
    <property type="match status" value="3"/>
</dbReference>
<keyword evidence="5" id="KW-1185">Reference proteome</keyword>
<feature type="region of interest" description="Disordered" evidence="3">
    <location>
        <begin position="446"/>
        <end position="502"/>
    </location>
</feature>
<feature type="compositionally biased region" description="Basic and acidic residues" evidence="3">
    <location>
        <begin position="454"/>
        <end position="473"/>
    </location>
</feature>
<evidence type="ECO:0000313" key="4">
    <source>
        <dbReference type="EMBL" id="KAK2170956.1"/>
    </source>
</evidence>
<dbReference type="PANTHER" id="PTHR48051">
    <property type="match status" value="1"/>
</dbReference>
<sequence length="547" mass="61964">MTQVNEGGEKDEQNRGGAQNGFQNAGNGVHGDDTDRSTDSEIEPMLGVDKQSHAVRESATDNGTLHKNGSARPVSSANLKRQRQRQLVDKTINQATATRATSLDLSKKGLDMIPEQLLRLSDLQCLYLSDNQLTILPDDFFGQLPSLEWLDLRDNQVISIPSSFLGRHKSLRNLLLENNKLHTLPLELGLLTTLTGLNIRGNPLEFPPLEVRNKGSRMVLTFLKAVLEAKLSGQPEPEPTDGFQIGNSVDSESSESESAPHSGPAKLKEQGTQHAVRVSDGDSLGGPVPLSAALHKPASYYQLKQIHMDRLKKTSSNHSPGQSGKKAARKPRKHVPGELVSGDVDASWEGIEQNYVEQRRMLHMKDLREKQDMILHRRKEKELLKDWQNEGRRLQRNKHMDRLINGGIDYQPVAEHAPFAVDKNEMHMLTNEERIALDIRTKHESLRRTAMSPHSREEQEQARSARDLELERRIKQHTTMMKERRQRPKGTPQQEMEAAKQELEMAEQLQREIEQRRKDMEYRFTAFVSEQVNAPYKSGAPPNHNYH</sequence>
<dbReference type="InterPro" id="IPR050216">
    <property type="entry name" value="LRR_domain-containing"/>
</dbReference>
<comment type="caution">
    <text evidence="4">The sequence shown here is derived from an EMBL/GenBank/DDBJ whole genome shotgun (WGS) entry which is preliminary data.</text>
</comment>
<feature type="compositionally biased region" description="Basic and acidic residues" evidence="3">
    <location>
        <begin position="50"/>
        <end position="59"/>
    </location>
</feature>